<dbReference type="GO" id="GO:0016787">
    <property type="term" value="F:hydrolase activity"/>
    <property type="evidence" value="ECO:0007669"/>
    <property type="project" value="UniProtKB-KW"/>
</dbReference>
<name>A0ABV5KRZ6_9BACL</name>
<evidence type="ECO:0000313" key="1">
    <source>
        <dbReference type="EMBL" id="MFB9328000.1"/>
    </source>
</evidence>
<dbReference type="RefSeq" id="WP_377496886.1">
    <property type="nucleotide sequence ID" value="NZ_JBHMDO010000032.1"/>
</dbReference>
<evidence type="ECO:0000313" key="2">
    <source>
        <dbReference type="Proteomes" id="UP001589747"/>
    </source>
</evidence>
<sequence>MASSQTFNRKPDGGYLFAHFIGEQEDGEQIYFALSKDGLNWEDLNGNKPILYSTLGERGVRDPYLIRGAHGDKFYMIATDLCIYHRGGWTATEPTVTGSRSIVIWESSDLANWSEPWMAEVAAVESGCAWAPEAIYNEEEDNYLVFWASSRDAVDGNGRGMHVYYSLTRDFRTFTDAEIYITTGERSAILDTTIIKVGSTYYRASCAKGQIIIESSKRLLGEWKNVSTLESLGFGLTSRDVEGPAFYKFNGIDQWGLIVDQFAIEGGYLPLITTDIGDSTGASWRRLTNEDYCFGQLKKRHGSILPLTQSEFELMAAKWGARK</sequence>
<reference evidence="1 2" key="1">
    <citation type="submission" date="2024-09" db="EMBL/GenBank/DDBJ databases">
        <authorList>
            <person name="Sun Q."/>
            <person name="Mori K."/>
        </authorList>
    </citation>
    <scope>NUCLEOTIDE SEQUENCE [LARGE SCALE GENOMIC DNA]</scope>
    <source>
        <strain evidence="1 2">TISTR 2452</strain>
    </source>
</reference>
<protein>
    <submittedName>
        <fullName evidence="1">Glycoside hydrolase family 43 protein</fullName>
    </submittedName>
</protein>
<dbReference type="SUPFAM" id="SSF75005">
    <property type="entry name" value="Arabinanase/levansucrase/invertase"/>
    <property type="match status" value="1"/>
</dbReference>
<dbReference type="PANTHER" id="PTHR43301">
    <property type="entry name" value="ARABINAN ENDO-1,5-ALPHA-L-ARABINOSIDASE"/>
    <property type="match status" value="1"/>
</dbReference>
<comment type="caution">
    <text evidence="1">The sequence shown here is derived from an EMBL/GenBank/DDBJ whole genome shotgun (WGS) entry which is preliminary data.</text>
</comment>
<dbReference type="InterPro" id="IPR023296">
    <property type="entry name" value="Glyco_hydro_beta-prop_sf"/>
</dbReference>
<dbReference type="Gene3D" id="2.115.10.20">
    <property type="entry name" value="Glycosyl hydrolase domain, family 43"/>
    <property type="match status" value="1"/>
</dbReference>
<proteinExistence type="predicted"/>
<organism evidence="1 2">
    <name type="scientific">Paenibacillus aurantiacus</name>
    <dbReference type="NCBI Taxonomy" id="1936118"/>
    <lineage>
        <taxon>Bacteria</taxon>
        <taxon>Bacillati</taxon>
        <taxon>Bacillota</taxon>
        <taxon>Bacilli</taxon>
        <taxon>Bacillales</taxon>
        <taxon>Paenibacillaceae</taxon>
        <taxon>Paenibacillus</taxon>
    </lineage>
</organism>
<dbReference type="CDD" id="cd08983">
    <property type="entry name" value="GH43_Bt3655-like"/>
    <property type="match status" value="1"/>
</dbReference>
<dbReference type="PANTHER" id="PTHR43301:SF3">
    <property type="entry name" value="ARABINAN ENDO-1,5-ALPHA-L-ARABINOSIDASE A-RELATED"/>
    <property type="match status" value="1"/>
</dbReference>
<gene>
    <name evidence="1" type="ORF">ACFFSY_18905</name>
</gene>
<accession>A0ABV5KRZ6</accession>
<dbReference type="InterPro" id="IPR050727">
    <property type="entry name" value="GH43_arabinanases"/>
</dbReference>
<keyword evidence="1" id="KW-0378">Hydrolase</keyword>
<dbReference type="EMBL" id="JBHMDO010000032">
    <property type="protein sequence ID" value="MFB9328000.1"/>
    <property type="molecule type" value="Genomic_DNA"/>
</dbReference>
<dbReference type="Proteomes" id="UP001589747">
    <property type="component" value="Unassembled WGS sequence"/>
</dbReference>
<keyword evidence="2" id="KW-1185">Reference proteome</keyword>